<evidence type="ECO:0000313" key="2">
    <source>
        <dbReference type="Proteomes" id="UP001232973"/>
    </source>
</evidence>
<dbReference type="Proteomes" id="UP001232973">
    <property type="component" value="Unassembled WGS sequence"/>
</dbReference>
<gene>
    <name evidence="1" type="ORF">J2S03_003152</name>
</gene>
<sequence length="95" mass="11283">MPLEIHWINEDYKEGGRVFDSEWEVDEWVDSLYSDFGGCLRTNVGYATPDEKVFLRLSKELPRWAEYTHALSEIHRDTQIVDGRTIYRMWITARA</sequence>
<keyword evidence="2" id="KW-1185">Reference proteome</keyword>
<evidence type="ECO:0000313" key="1">
    <source>
        <dbReference type="EMBL" id="MDQ0191283.1"/>
    </source>
</evidence>
<proteinExistence type="predicted"/>
<name>A0ABT9XNG9_9BACL</name>
<dbReference type="EMBL" id="JAUSTP010000036">
    <property type="protein sequence ID" value="MDQ0191283.1"/>
    <property type="molecule type" value="Genomic_DNA"/>
</dbReference>
<accession>A0ABT9XNG9</accession>
<protein>
    <submittedName>
        <fullName evidence="1">Uncharacterized protein</fullName>
    </submittedName>
</protein>
<comment type="caution">
    <text evidence="1">The sequence shown here is derived from an EMBL/GenBank/DDBJ whole genome shotgun (WGS) entry which is preliminary data.</text>
</comment>
<organism evidence="1 2">
    <name type="scientific">Alicyclobacillus cycloheptanicus</name>
    <dbReference type="NCBI Taxonomy" id="1457"/>
    <lineage>
        <taxon>Bacteria</taxon>
        <taxon>Bacillati</taxon>
        <taxon>Bacillota</taxon>
        <taxon>Bacilli</taxon>
        <taxon>Bacillales</taxon>
        <taxon>Alicyclobacillaceae</taxon>
        <taxon>Alicyclobacillus</taxon>
    </lineage>
</organism>
<reference evidence="1 2" key="1">
    <citation type="submission" date="2023-07" db="EMBL/GenBank/DDBJ databases">
        <title>Genomic Encyclopedia of Type Strains, Phase IV (KMG-IV): sequencing the most valuable type-strain genomes for metagenomic binning, comparative biology and taxonomic classification.</title>
        <authorList>
            <person name="Goeker M."/>
        </authorList>
    </citation>
    <scope>NUCLEOTIDE SEQUENCE [LARGE SCALE GENOMIC DNA]</scope>
    <source>
        <strain evidence="1 2">DSM 4006</strain>
    </source>
</reference>